<dbReference type="RefSeq" id="WP_088856697.1">
    <property type="nucleotide sequence ID" value="NZ_CP015103.1"/>
</dbReference>
<evidence type="ECO:0000259" key="2">
    <source>
        <dbReference type="Pfam" id="PF00465"/>
    </source>
</evidence>
<feature type="domain" description="Fe-containing alcohol dehydrogenase-like C-terminal" evidence="3">
    <location>
        <begin position="191"/>
        <end position="375"/>
    </location>
</feature>
<dbReference type="Pfam" id="PF00465">
    <property type="entry name" value="Fe-ADH"/>
    <property type="match status" value="1"/>
</dbReference>
<dbReference type="KEGG" id="tsl:A3L11_09595"/>
<dbReference type="Pfam" id="PF25137">
    <property type="entry name" value="ADH_Fe_C"/>
    <property type="match status" value="1"/>
</dbReference>
<dbReference type="GeneID" id="33318492"/>
<accession>A0A2Z2MM66</accession>
<gene>
    <name evidence="4" type="ORF">A3L11_09595</name>
</gene>
<dbReference type="Gene3D" id="1.20.1090.10">
    <property type="entry name" value="Dehydroquinate synthase-like - alpha domain"/>
    <property type="match status" value="1"/>
</dbReference>
<dbReference type="GO" id="GO:0004022">
    <property type="term" value="F:alcohol dehydrogenase (NAD+) activity"/>
    <property type="evidence" value="ECO:0007669"/>
    <property type="project" value="TreeGrafter"/>
</dbReference>
<evidence type="ECO:0000259" key="3">
    <source>
        <dbReference type="Pfam" id="PF25137"/>
    </source>
</evidence>
<dbReference type="Gene3D" id="3.40.50.1970">
    <property type="match status" value="1"/>
</dbReference>
<dbReference type="EMBL" id="CP015103">
    <property type="protein sequence ID" value="ASJ09469.1"/>
    <property type="molecule type" value="Genomic_DNA"/>
</dbReference>
<proteinExistence type="predicted"/>
<dbReference type="AlphaFoldDB" id="A0A2Z2MM66"/>
<dbReference type="InterPro" id="IPR034802">
    <property type="entry name" value="NADPH_BDH"/>
</dbReference>
<keyword evidence="5" id="KW-1185">Reference proteome</keyword>
<dbReference type="FunFam" id="1.20.1090.10:FF:000001">
    <property type="entry name" value="Aldehyde-alcohol dehydrogenase"/>
    <property type="match status" value="1"/>
</dbReference>
<dbReference type="InterPro" id="IPR001670">
    <property type="entry name" value="ADH_Fe/GldA"/>
</dbReference>
<dbReference type="InterPro" id="IPR056798">
    <property type="entry name" value="ADH_Fe_C"/>
</dbReference>
<reference evidence="4 5" key="1">
    <citation type="submission" date="2016-04" db="EMBL/GenBank/DDBJ databases">
        <title>Complete genome sequence of Thermococcus siculi type strain RG-20.</title>
        <authorList>
            <person name="Oger P.M."/>
        </authorList>
    </citation>
    <scope>NUCLEOTIDE SEQUENCE [LARGE SCALE GENOMIC DNA]</scope>
    <source>
        <strain evidence="4 5">RG-20</strain>
    </source>
</reference>
<dbReference type="InterPro" id="IPR039697">
    <property type="entry name" value="Alcohol_dehydrogenase_Fe"/>
</dbReference>
<dbReference type="Proteomes" id="UP000250125">
    <property type="component" value="Chromosome"/>
</dbReference>
<name>A0A2Z2MM66_9EURY</name>
<protein>
    <submittedName>
        <fullName evidence="4">Alcohol dehydrogenase</fullName>
    </submittedName>
</protein>
<sequence length="379" mass="41922">MFWLKTKIIEGEGSLRALSKEVKGYERVLILASKSMKRHGFLSEAEDYVREAGAEVFSIAGLPAEPSVETVEELLPKLGEEFQPDLLIALGGGSVIDTTKALKVFYDVPELRFEEIAFIDRFSKPKPVPRLKTPLIAIPSTSGAGSEVSAASVLKKGEVKYNIVTPDIAPDVAILDPRLPRTMPAEVARNSGLDVLVHGIEAYTTKVASPFSDAMALQAIKTVYKWLPLSVRGDEDARAKMHYAATMAGIAFLNARLGLAHAMSHKAAWIGPHGLLNAILIPYVMKFNAERSEYARRRYGEIARELGFQTTKDLIEVVKELNEMLGVPQLSELVDEETFVSRVEEMAEKAYRDGLVAFNPVEPKPEEIRELYLKAFYGE</sequence>
<dbReference type="SUPFAM" id="SSF56796">
    <property type="entry name" value="Dehydroquinate synthase-like"/>
    <property type="match status" value="1"/>
</dbReference>
<evidence type="ECO:0000313" key="5">
    <source>
        <dbReference type="Proteomes" id="UP000250125"/>
    </source>
</evidence>
<dbReference type="CDD" id="cd08179">
    <property type="entry name" value="NADPH_BDH"/>
    <property type="match status" value="1"/>
</dbReference>
<dbReference type="OrthoDB" id="57329at2157"/>
<feature type="domain" description="Alcohol dehydrogenase iron-type/glycerol dehydrogenase GldA" evidence="2">
    <location>
        <begin position="6"/>
        <end position="177"/>
    </location>
</feature>
<evidence type="ECO:0000256" key="1">
    <source>
        <dbReference type="ARBA" id="ARBA00023002"/>
    </source>
</evidence>
<dbReference type="PANTHER" id="PTHR11496">
    <property type="entry name" value="ALCOHOL DEHYDROGENASE"/>
    <property type="match status" value="1"/>
</dbReference>
<dbReference type="GO" id="GO:0046872">
    <property type="term" value="F:metal ion binding"/>
    <property type="evidence" value="ECO:0007669"/>
    <property type="project" value="InterPro"/>
</dbReference>
<organism evidence="4 5">
    <name type="scientific">Thermococcus siculi</name>
    <dbReference type="NCBI Taxonomy" id="72803"/>
    <lineage>
        <taxon>Archaea</taxon>
        <taxon>Methanobacteriati</taxon>
        <taxon>Methanobacteriota</taxon>
        <taxon>Thermococci</taxon>
        <taxon>Thermococcales</taxon>
        <taxon>Thermococcaceae</taxon>
        <taxon>Thermococcus</taxon>
    </lineage>
</organism>
<dbReference type="FunFam" id="3.40.50.1970:FF:000003">
    <property type="entry name" value="Alcohol dehydrogenase, iron-containing"/>
    <property type="match status" value="1"/>
</dbReference>
<dbReference type="PANTHER" id="PTHR11496:SF83">
    <property type="entry name" value="HYDROXYACID-OXOACID TRANSHYDROGENASE, MITOCHONDRIAL"/>
    <property type="match status" value="1"/>
</dbReference>
<evidence type="ECO:0000313" key="4">
    <source>
        <dbReference type="EMBL" id="ASJ09469.1"/>
    </source>
</evidence>
<keyword evidence="1" id="KW-0560">Oxidoreductase</keyword>